<evidence type="ECO:0000259" key="2">
    <source>
        <dbReference type="PROSITE" id="PS50943"/>
    </source>
</evidence>
<dbReference type="STRING" id="626940.BHW43_07715"/>
<dbReference type="EMBL" id="MNTG01000034">
    <property type="protein sequence ID" value="OLA37053.1"/>
    <property type="molecule type" value="Genomic_DNA"/>
</dbReference>
<accession>A0A1Q6R3W5</accession>
<evidence type="ECO:0000313" key="3">
    <source>
        <dbReference type="EMBL" id="OLA37053.1"/>
    </source>
</evidence>
<proteinExistence type="predicted"/>
<dbReference type="InterPro" id="IPR010982">
    <property type="entry name" value="Lambda_DNA-bd_dom_sf"/>
</dbReference>
<feature type="domain" description="HTH cro/C1-type" evidence="2">
    <location>
        <begin position="13"/>
        <end position="69"/>
    </location>
</feature>
<dbReference type="SUPFAM" id="SSF47413">
    <property type="entry name" value="lambda repressor-like DNA-binding domains"/>
    <property type="match status" value="1"/>
</dbReference>
<organism evidence="3 4">
    <name type="scientific">Phascolarctobacterium succinatutens</name>
    <dbReference type="NCBI Taxonomy" id="626940"/>
    <lineage>
        <taxon>Bacteria</taxon>
        <taxon>Bacillati</taxon>
        <taxon>Bacillota</taxon>
        <taxon>Negativicutes</taxon>
        <taxon>Acidaminococcales</taxon>
        <taxon>Acidaminococcaceae</taxon>
        <taxon>Phascolarctobacterium</taxon>
    </lineage>
</organism>
<protein>
    <recommendedName>
        <fullName evidence="2">HTH cro/C1-type domain-containing protein</fullName>
    </recommendedName>
</protein>
<dbReference type="Gene3D" id="1.10.260.40">
    <property type="entry name" value="lambda repressor-like DNA-binding domains"/>
    <property type="match status" value="1"/>
</dbReference>
<evidence type="ECO:0000313" key="4">
    <source>
        <dbReference type="Proteomes" id="UP000186777"/>
    </source>
</evidence>
<dbReference type="PANTHER" id="PTHR46797:SF1">
    <property type="entry name" value="METHYLPHOSPHONATE SYNTHASE"/>
    <property type="match status" value="1"/>
</dbReference>
<dbReference type="InterPro" id="IPR050807">
    <property type="entry name" value="TransReg_Diox_bact_type"/>
</dbReference>
<reference evidence="3 4" key="1">
    <citation type="journal article" date="2016" name="Nat. Biotechnol.">
        <title>Measurement of bacterial replication rates in microbial communities.</title>
        <authorList>
            <person name="Brown C.T."/>
            <person name="Olm M.R."/>
            <person name="Thomas B.C."/>
            <person name="Banfield J.F."/>
        </authorList>
    </citation>
    <scope>NUCLEOTIDE SEQUENCE [LARGE SCALE GENOMIC DNA]</scope>
    <source>
        <strain evidence="3">46_33</strain>
    </source>
</reference>
<dbReference type="SMART" id="SM00530">
    <property type="entry name" value="HTH_XRE"/>
    <property type="match status" value="1"/>
</dbReference>
<dbReference type="Proteomes" id="UP000186777">
    <property type="component" value="Unassembled WGS sequence"/>
</dbReference>
<keyword evidence="1" id="KW-0238">DNA-binding</keyword>
<dbReference type="GO" id="GO:0003700">
    <property type="term" value="F:DNA-binding transcription factor activity"/>
    <property type="evidence" value="ECO:0007669"/>
    <property type="project" value="TreeGrafter"/>
</dbReference>
<dbReference type="GO" id="GO:0003677">
    <property type="term" value="F:DNA binding"/>
    <property type="evidence" value="ECO:0007669"/>
    <property type="project" value="UniProtKB-KW"/>
</dbReference>
<dbReference type="PANTHER" id="PTHR46797">
    <property type="entry name" value="HTH-TYPE TRANSCRIPTIONAL REGULATOR"/>
    <property type="match status" value="1"/>
</dbReference>
<dbReference type="Pfam" id="PF01381">
    <property type="entry name" value="HTH_3"/>
    <property type="match status" value="1"/>
</dbReference>
<dbReference type="CDD" id="cd00093">
    <property type="entry name" value="HTH_XRE"/>
    <property type="match status" value="1"/>
</dbReference>
<comment type="caution">
    <text evidence="3">The sequence shown here is derived from an EMBL/GenBank/DDBJ whole genome shotgun (WGS) entry which is preliminary data.</text>
</comment>
<dbReference type="RefSeq" id="WP_293693068.1">
    <property type="nucleotide sequence ID" value="NZ_CAUDUD010000010.1"/>
</dbReference>
<name>A0A1Q6R3W5_9FIRM</name>
<dbReference type="InterPro" id="IPR001387">
    <property type="entry name" value="Cro/C1-type_HTH"/>
</dbReference>
<sequence>MFASRYKKIGAKIVFYRKLKSMTQEKLADEVGITPQYLSRIENGGYTKCVSLSTLMKIAEKLGITMSELMEGVEDTSL</sequence>
<gene>
    <name evidence="3" type="ORF">BHW43_07715</name>
</gene>
<evidence type="ECO:0000256" key="1">
    <source>
        <dbReference type="ARBA" id="ARBA00023125"/>
    </source>
</evidence>
<dbReference type="PROSITE" id="PS50943">
    <property type="entry name" value="HTH_CROC1"/>
    <property type="match status" value="1"/>
</dbReference>
<dbReference type="AlphaFoldDB" id="A0A1Q6R3W5"/>
<dbReference type="GO" id="GO:0005829">
    <property type="term" value="C:cytosol"/>
    <property type="evidence" value="ECO:0007669"/>
    <property type="project" value="TreeGrafter"/>
</dbReference>